<accession>A0A9D4PR61</accession>
<dbReference type="EMBL" id="JABSTV010001251">
    <property type="protein sequence ID" value="KAH7951614.1"/>
    <property type="molecule type" value="Genomic_DNA"/>
</dbReference>
<evidence type="ECO:0000313" key="2">
    <source>
        <dbReference type="Proteomes" id="UP000821837"/>
    </source>
</evidence>
<protein>
    <submittedName>
        <fullName evidence="1">Uncharacterized protein</fullName>
    </submittedName>
</protein>
<sequence>MSRVASFLKLLADNAPHKLPERCYVVALAGSSHHIAHFIPTCASGDRAREGTMSPTPAWRLGTPPLIDARATTVCCGDRIVPLALLAPWEPQRQHVDNNNFGISSPPYASRSLVTAILLAEERGNSSAARHLGVTEKCRDRVFQAAPTRKAFRGPKTGRFPKIEEDLAEFVRQRRGHFLPVNAELVHIKARELAREAGVPLSRAFLKCCFSNSLDGTDDDAVFANSDKDSSSEEE</sequence>
<evidence type="ECO:0000313" key="1">
    <source>
        <dbReference type="EMBL" id="KAH7951614.1"/>
    </source>
</evidence>
<comment type="caution">
    <text evidence="1">The sequence shown here is derived from an EMBL/GenBank/DDBJ whole genome shotgun (WGS) entry which is preliminary data.</text>
</comment>
<dbReference type="Proteomes" id="UP000821837">
    <property type="component" value="Chromosome 5"/>
</dbReference>
<organism evidence="1 2">
    <name type="scientific">Rhipicephalus sanguineus</name>
    <name type="common">Brown dog tick</name>
    <name type="synonym">Ixodes sanguineus</name>
    <dbReference type="NCBI Taxonomy" id="34632"/>
    <lineage>
        <taxon>Eukaryota</taxon>
        <taxon>Metazoa</taxon>
        <taxon>Ecdysozoa</taxon>
        <taxon>Arthropoda</taxon>
        <taxon>Chelicerata</taxon>
        <taxon>Arachnida</taxon>
        <taxon>Acari</taxon>
        <taxon>Parasitiformes</taxon>
        <taxon>Ixodida</taxon>
        <taxon>Ixodoidea</taxon>
        <taxon>Ixodidae</taxon>
        <taxon>Rhipicephalinae</taxon>
        <taxon>Rhipicephalus</taxon>
        <taxon>Rhipicephalus</taxon>
    </lineage>
</organism>
<keyword evidence="2" id="KW-1185">Reference proteome</keyword>
<gene>
    <name evidence="1" type="ORF">HPB52_010917</name>
</gene>
<reference evidence="1" key="2">
    <citation type="submission" date="2021-09" db="EMBL/GenBank/DDBJ databases">
        <authorList>
            <person name="Jia N."/>
            <person name="Wang J."/>
            <person name="Shi W."/>
            <person name="Du L."/>
            <person name="Sun Y."/>
            <person name="Zhan W."/>
            <person name="Jiang J."/>
            <person name="Wang Q."/>
            <person name="Zhang B."/>
            <person name="Ji P."/>
            <person name="Sakyi L.B."/>
            <person name="Cui X."/>
            <person name="Yuan T."/>
            <person name="Jiang B."/>
            <person name="Yang W."/>
            <person name="Lam T.T.-Y."/>
            <person name="Chang Q."/>
            <person name="Ding S."/>
            <person name="Wang X."/>
            <person name="Zhu J."/>
            <person name="Ruan X."/>
            <person name="Zhao L."/>
            <person name="Wei J."/>
            <person name="Que T."/>
            <person name="Du C."/>
            <person name="Cheng J."/>
            <person name="Dai P."/>
            <person name="Han X."/>
            <person name="Huang E."/>
            <person name="Gao Y."/>
            <person name="Liu J."/>
            <person name="Shao H."/>
            <person name="Ye R."/>
            <person name="Li L."/>
            <person name="Wei W."/>
            <person name="Wang X."/>
            <person name="Wang C."/>
            <person name="Huo Q."/>
            <person name="Li W."/>
            <person name="Guo W."/>
            <person name="Chen H."/>
            <person name="Chen S."/>
            <person name="Zhou L."/>
            <person name="Zhou L."/>
            <person name="Ni X."/>
            <person name="Tian J."/>
            <person name="Zhou Y."/>
            <person name="Sheng Y."/>
            <person name="Liu T."/>
            <person name="Pan Y."/>
            <person name="Xia L."/>
            <person name="Li J."/>
            <person name="Zhao F."/>
            <person name="Cao W."/>
        </authorList>
    </citation>
    <scope>NUCLEOTIDE SEQUENCE</scope>
    <source>
        <strain evidence="1">Rsan-2018</strain>
        <tissue evidence="1">Larvae</tissue>
    </source>
</reference>
<name>A0A9D4PR61_RHISA</name>
<reference evidence="1" key="1">
    <citation type="journal article" date="2020" name="Cell">
        <title>Large-Scale Comparative Analyses of Tick Genomes Elucidate Their Genetic Diversity and Vector Capacities.</title>
        <authorList>
            <consortium name="Tick Genome and Microbiome Consortium (TIGMIC)"/>
            <person name="Jia N."/>
            <person name="Wang J."/>
            <person name="Shi W."/>
            <person name="Du L."/>
            <person name="Sun Y."/>
            <person name="Zhan W."/>
            <person name="Jiang J.F."/>
            <person name="Wang Q."/>
            <person name="Zhang B."/>
            <person name="Ji P."/>
            <person name="Bell-Sakyi L."/>
            <person name="Cui X.M."/>
            <person name="Yuan T.T."/>
            <person name="Jiang B.G."/>
            <person name="Yang W.F."/>
            <person name="Lam T.T."/>
            <person name="Chang Q.C."/>
            <person name="Ding S.J."/>
            <person name="Wang X.J."/>
            <person name="Zhu J.G."/>
            <person name="Ruan X.D."/>
            <person name="Zhao L."/>
            <person name="Wei J.T."/>
            <person name="Ye R.Z."/>
            <person name="Que T.C."/>
            <person name="Du C.H."/>
            <person name="Zhou Y.H."/>
            <person name="Cheng J.X."/>
            <person name="Dai P.F."/>
            <person name="Guo W.B."/>
            <person name="Han X.H."/>
            <person name="Huang E.J."/>
            <person name="Li L.F."/>
            <person name="Wei W."/>
            <person name="Gao Y.C."/>
            <person name="Liu J.Z."/>
            <person name="Shao H.Z."/>
            <person name="Wang X."/>
            <person name="Wang C.C."/>
            <person name="Yang T.C."/>
            <person name="Huo Q.B."/>
            <person name="Li W."/>
            <person name="Chen H.Y."/>
            <person name="Chen S.E."/>
            <person name="Zhou L.G."/>
            <person name="Ni X.B."/>
            <person name="Tian J.H."/>
            <person name="Sheng Y."/>
            <person name="Liu T."/>
            <person name="Pan Y.S."/>
            <person name="Xia L.Y."/>
            <person name="Li J."/>
            <person name="Zhao F."/>
            <person name="Cao W.C."/>
        </authorList>
    </citation>
    <scope>NUCLEOTIDE SEQUENCE</scope>
    <source>
        <strain evidence="1">Rsan-2018</strain>
    </source>
</reference>
<dbReference type="AlphaFoldDB" id="A0A9D4PR61"/>
<proteinExistence type="predicted"/>